<dbReference type="Proteomes" id="UP000837801">
    <property type="component" value="Unassembled WGS sequence"/>
</dbReference>
<evidence type="ECO:0000256" key="1">
    <source>
        <dbReference type="SAM" id="MobiDB-lite"/>
    </source>
</evidence>
<evidence type="ECO:0000313" key="3">
    <source>
        <dbReference type="Proteomes" id="UP000837801"/>
    </source>
</evidence>
<accession>A0A9P0QNG6</accession>
<evidence type="ECO:0000313" key="2">
    <source>
        <dbReference type="EMBL" id="CAH2351684.1"/>
    </source>
</evidence>
<feature type="compositionally biased region" description="Basic and acidic residues" evidence="1">
    <location>
        <begin position="142"/>
        <end position="151"/>
    </location>
</feature>
<feature type="compositionally biased region" description="Polar residues" evidence="1">
    <location>
        <begin position="12"/>
        <end position="23"/>
    </location>
</feature>
<reference evidence="2" key="1">
    <citation type="submission" date="2022-03" db="EMBL/GenBank/DDBJ databases">
        <authorList>
            <person name="Legras J.-L."/>
            <person name="Devillers H."/>
            <person name="Grondin C."/>
        </authorList>
    </citation>
    <scope>NUCLEOTIDE SEQUENCE</scope>
    <source>
        <strain evidence="2">CLIB 1423</strain>
    </source>
</reference>
<comment type="caution">
    <text evidence="2">The sequence shown here is derived from an EMBL/GenBank/DDBJ whole genome shotgun (WGS) entry which is preliminary data.</text>
</comment>
<feature type="region of interest" description="Disordered" evidence="1">
    <location>
        <begin position="1"/>
        <end position="57"/>
    </location>
</feature>
<dbReference type="EMBL" id="CAKXYY010000004">
    <property type="protein sequence ID" value="CAH2351684.1"/>
    <property type="molecule type" value="Genomic_DNA"/>
</dbReference>
<organism evidence="2 3">
    <name type="scientific">[Candida] railenensis</name>
    <dbReference type="NCBI Taxonomy" id="45579"/>
    <lineage>
        <taxon>Eukaryota</taxon>
        <taxon>Fungi</taxon>
        <taxon>Dikarya</taxon>
        <taxon>Ascomycota</taxon>
        <taxon>Saccharomycotina</taxon>
        <taxon>Pichiomycetes</taxon>
        <taxon>Debaryomycetaceae</taxon>
        <taxon>Kurtzmaniella</taxon>
    </lineage>
</organism>
<feature type="compositionally biased region" description="Basic and acidic residues" evidence="1">
    <location>
        <begin position="1"/>
        <end position="11"/>
    </location>
</feature>
<protein>
    <submittedName>
        <fullName evidence="2">Uncharacterized protein</fullName>
    </submittedName>
</protein>
<gene>
    <name evidence="2" type="ORF">CLIB1423_04S03642</name>
</gene>
<name>A0A9P0QNG6_9ASCO</name>
<sequence length="151" mass="17236">MSSKRDKKDNLNSDNTAPESSADPSCEEKVAFPKSVIAQDEASENVPEEVTIRKKSSILKQSQSFLRRRQIDEYKMLVLKEERKLRYLKRHGDFTDDEDEFKNSPSSSPKKKVSFESDKAGTKYMSNAHKPSTKSTVDEQAEEKVNEKETA</sequence>
<dbReference type="AlphaFoldDB" id="A0A9P0QNG6"/>
<keyword evidence="3" id="KW-1185">Reference proteome</keyword>
<proteinExistence type="predicted"/>
<feature type="region of interest" description="Disordered" evidence="1">
    <location>
        <begin position="91"/>
        <end position="151"/>
    </location>
</feature>